<organism evidence="1 2">
    <name type="scientific">Bauhinia variegata</name>
    <name type="common">Purple orchid tree</name>
    <name type="synonym">Phanera variegata</name>
    <dbReference type="NCBI Taxonomy" id="167791"/>
    <lineage>
        <taxon>Eukaryota</taxon>
        <taxon>Viridiplantae</taxon>
        <taxon>Streptophyta</taxon>
        <taxon>Embryophyta</taxon>
        <taxon>Tracheophyta</taxon>
        <taxon>Spermatophyta</taxon>
        <taxon>Magnoliopsida</taxon>
        <taxon>eudicotyledons</taxon>
        <taxon>Gunneridae</taxon>
        <taxon>Pentapetalae</taxon>
        <taxon>rosids</taxon>
        <taxon>fabids</taxon>
        <taxon>Fabales</taxon>
        <taxon>Fabaceae</taxon>
        <taxon>Cercidoideae</taxon>
        <taxon>Cercideae</taxon>
        <taxon>Bauhiniinae</taxon>
        <taxon>Bauhinia</taxon>
    </lineage>
</organism>
<dbReference type="Proteomes" id="UP000828941">
    <property type="component" value="Chromosome 3"/>
</dbReference>
<protein>
    <submittedName>
        <fullName evidence="1">Uncharacterized protein</fullName>
    </submittedName>
</protein>
<dbReference type="EMBL" id="CM039428">
    <property type="protein sequence ID" value="KAI4351064.1"/>
    <property type="molecule type" value="Genomic_DNA"/>
</dbReference>
<evidence type="ECO:0000313" key="2">
    <source>
        <dbReference type="Proteomes" id="UP000828941"/>
    </source>
</evidence>
<keyword evidence="2" id="KW-1185">Reference proteome</keyword>
<reference evidence="1 2" key="1">
    <citation type="journal article" date="2022" name="DNA Res.">
        <title>Chromosomal-level genome assembly of the orchid tree Bauhinia variegata (Leguminosae; Cercidoideae) supports the allotetraploid origin hypothesis of Bauhinia.</title>
        <authorList>
            <person name="Zhong Y."/>
            <person name="Chen Y."/>
            <person name="Zheng D."/>
            <person name="Pang J."/>
            <person name="Liu Y."/>
            <person name="Luo S."/>
            <person name="Meng S."/>
            <person name="Qian L."/>
            <person name="Wei D."/>
            <person name="Dai S."/>
            <person name="Zhou R."/>
        </authorList>
    </citation>
    <scope>NUCLEOTIDE SEQUENCE [LARGE SCALE GENOMIC DNA]</scope>
    <source>
        <strain evidence="1">BV-YZ2020</strain>
    </source>
</reference>
<comment type="caution">
    <text evidence="1">The sequence shown here is derived from an EMBL/GenBank/DDBJ whole genome shotgun (WGS) entry which is preliminary data.</text>
</comment>
<name>A0ACB9PT88_BAUVA</name>
<accession>A0ACB9PT88</accession>
<gene>
    <name evidence="1" type="ORF">L6164_005449</name>
</gene>
<proteinExistence type="predicted"/>
<evidence type="ECO:0000313" key="1">
    <source>
        <dbReference type="EMBL" id="KAI4351064.1"/>
    </source>
</evidence>
<sequence>MVPNIQNFRTTLRFIRFLAKQRGIYSNVAGFLGGINWAILVARICQLFPNAVPSMLVSRFFKVYSQWKWPNPVMLGPIKDHRYMVLPVWNPRRNLKDGKHLMPIIAPAYPSMNSSYNVSYSTLRVMLEEFQRGNQICELTEAKTNRWRNLLEPLFFFEAYNHYLQIDITAKNGVDLMNWKGWVASRIRQHILKIERDTYGLLQCHPHPGEFSDKQRSHRCSYFMGLQRKHGIGAQESQLQLSVTVRKPRLLVSINGNEIILSPPLNL</sequence>